<dbReference type="InterPro" id="IPR018117">
    <property type="entry name" value="C5_DNA_meth_AS"/>
</dbReference>
<dbReference type="InterPro" id="IPR001525">
    <property type="entry name" value="C5_MeTfrase"/>
</dbReference>
<dbReference type="GO" id="GO:0032259">
    <property type="term" value="P:methylation"/>
    <property type="evidence" value="ECO:0007669"/>
    <property type="project" value="UniProtKB-KW"/>
</dbReference>
<dbReference type="InterPro" id="IPR029063">
    <property type="entry name" value="SAM-dependent_MTases_sf"/>
</dbReference>
<feature type="compositionally biased region" description="Basic residues" evidence="8">
    <location>
        <begin position="1"/>
        <end position="10"/>
    </location>
</feature>
<name>A0A3A3YM88_9ACTN</name>
<dbReference type="AlphaFoldDB" id="A0A3A3YM88"/>
<proteinExistence type="inferred from homology"/>
<dbReference type="GO" id="GO:0003886">
    <property type="term" value="F:DNA (cytosine-5-)-methyltransferase activity"/>
    <property type="evidence" value="ECO:0007669"/>
    <property type="project" value="UniProtKB-EC"/>
</dbReference>
<keyword evidence="10" id="KW-1185">Reference proteome</keyword>
<evidence type="ECO:0000256" key="5">
    <source>
        <dbReference type="PROSITE-ProRule" id="PRU01016"/>
    </source>
</evidence>
<feature type="compositionally biased region" description="Basic and acidic residues" evidence="8">
    <location>
        <begin position="48"/>
        <end position="58"/>
    </location>
</feature>
<dbReference type="PANTHER" id="PTHR10629">
    <property type="entry name" value="CYTOSINE-SPECIFIC METHYLTRANSFERASE"/>
    <property type="match status" value="1"/>
</dbReference>
<dbReference type="EMBL" id="QZEZ01000014">
    <property type="protein sequence ID" value="RJK92523.1"/>
    <property type="molecule type" value="Genomic_DNA"/>
</dbReference>
<dbReference type="InterPro" id="IPR031303">
    <property type="entry name" value="C5_meth_CS"/>
</dbReference>
<dbReference type="PROSITE" id="PS00094">
    <property type="entry name" value="C5_MTASE_1"/>
    <property type="match status" value="1"/>
</dbReference>
<keyword evidence="1 5" id="KW-0489">Methyltransferase</keyword>
<accession>A0A3A3YM88</accession>
<dbReference type="InterPro" id="IPR050390">
    <property type="entry name" value="C5-Methyltransferase"/>
</dbReference>
<sequence length="510" mass="54400">MERRASRRARPTAGVAGRAAARRGARPAPFAVRDGRSAHRARPATRRPRQERPRDPCTRRAPAGASVSATLDPATSARRTPRRAAPGAGARGEAQLVSLFSGAGGLDVGLERAGWSTTVATDVDADCVRTLCAAQRAALPVRGRTSHRHLQGARLLLQDVRTLSAADLRPERARADWRPDLLAGGPPCQPWSSAGHQRGLEDPRGQLLAHMLRLVGELRPRFVLFENVRGLVTALGPTGRPGEVLESIQADLAALGYASRVATLNAADYGAAQRRVRLLLLASAEYELPEFPAPTHARLPSGPQGLPFGPEVKPWVTLGETLDALPAPEEAEVVRPAGPRAAALEALEPGQGLRTGGRVEANRPGGHWGYRQDSFLADPSLPSRTIRAASTPDWVRESDGRLRRLTVRECAVLQGFPADWPLQGGAASRFRQVGNAVQVDVAQALGEVLLQSLRRGPAAVPPVSPPWPAQLLRRTRYTAMEHRVNGAHRVRVRAAGQAGASGATSPAVEA</sequence>
<dbReference type="Pfam" id="PF00145">
    <property type="entry name" value="DNA_methylase"/>
    <property type="match status" value="2"/>
</dbReference>
<dbReference type="PROSITE" id="PS00095">
    <property type="entry name" value="C5_MTASE_2"/>
    <property type="match status" value="1"/>
</dbReference>
<dbReference type="GO" id="GO:0009307">
    <property type="term" value="P:DNA restriction-modification system"/>
    <property type="evidence" value="ECO:0007669"/>
    <property type="project" value="UniProtKB-KW"/>
</dbReference>
<evidence type="ECO:0000256" key="1">
    <source>
        <dbReference type="ARBA" id="ARBA00022603"/>
    </source>
</evidence>
<organism evidence="9 10">
    <name type="scientific">Vallicoccus soli</name>
    <dbReference type="NCBI Taxonomy" id="2339232"/>
    <lineage>
        <taxon>Bacteria</taxon>
        <taxon>Bacillati</taxon>
        <taxon>Actinomycetota</taxon>
        <taxon>Actinomycetes</taxon>
        <taxon>Motilibacterales</taxon>
        <taxon>Vallicoccaceae</taxon>
        <taxon>Vallicoccus</taxon>
    </lineage>
</organism>
<reference evidence="9 10" key="1">
    <citation type="submission" date="2018-09" db="EMBL/GenBank/DDBJ databases">
        <title>YIM 75000 draft genome.</title>
        <authorList>
            <person name="Tang S."/>
            <person name="Feng Y."/>
        </authorList>
    </citation>
    <scope>NUCLEOTIDE SEQUENCE [LARGE SCALE GENOMIC DNA]</scope>
    <source>
        <strain evidence="9 10">YIM 75000</strain>
    </source>
</reference>
<dbReference type="SUPFAM" id="SSF53335">
    <property type="entry name" value="S-adenosyl-L-methionine-dependent methyltransferases"/>
    <property type="match status" value="1"/>
</dbReference>
<dbReference type="Proteomes" id="UP000265614">
    <property type="component" value="Unassembled WGS sequence"/>
</dbReference>
<dbReference type="NCBIfam" id="TIGR00675">
    <property type="entry name" value="dcm"/>
    <property type="match status" value="1"/>
</dbReference>
<dbReference type="PROSITE" id="PS51679">
    <property type="entry name" value="SAM_MT_C5"/>
    <property type="match status" value="1"/>
</dbReference>
<evidence type="ECO:0000256" key="2">
    <source>
        <dbReference type="ARBA" id="ARBA00022679"/>
    </source>
</evidence>
<dbReference type="OrthoDB" id="9813719at2"/>
<evidence type="ECO:0000256" key="4">
    <source>
        <dbReference type="ARBA" id="ARBA00022747"/>
    </source>
</evidence>
<dbReference type="EC" id="2.1.1.37" evidence="7"/>
<feature type="compositionally biased region" description="Basic residues" evidence="8">
    <location>
        <begin position="38"/>
        <end position="47"/>
    </location>
</feature>
<evidence type="ECO:0000256" key="7">
    <source>
        <dbReference type="RuleBase" id="RU000417"/>
    </source>
</evidence>
<evidence type="ECO:0000313" key="9">
    <source>
        <dbReference type="EMBL" id="RJK92523.1"/>
    </source>
</evidence>
<comment type="similarity">
    <text evidence="5 6">Belongs to the class I-like SAM-binding methyltransferase superfamily. C5-methyltransferase family.</text>
</comment>
<feature type="region of interest" description="Disordered" evidence="8">
    <location>
        <begin position="1"/>
        <end position="91"/>
    </location>
</feature>
<keyword evidence="2 5" id="KW-0808">Transferase</keyword>
<dbReference type="Gene3D" id="3.90.120.10">
    <property type="entry name" value="DNA Methylase, subunit A, domain 2"/>
    <property type="match status" value="1"/>
</dbReference>
<dbReference type="PANTHER" id="PTHR10629:SF52">
    <property type="entry name" value="DNA (CYTOSINE-5)-METHYLTRANSFERASE 1"/>
    <property type="match status" value="1"/>
</dbReference>
<dbReference type="Gene3D" id="3.40.50.150">
    <property type="entry name" value="Vaccinia Virus protein VP39"/>
    <property type="match status" value="1"/>
</dbReference>
<protein>
    <recommendedName>
        <fullName evidence="7">Cytosine-specific methyltransferase</fullName>
        <ecNumber evidence="7">2.1.1.37</ecNumber>
    </recommendedName>
</protein>
<evidence type="ECO:0000256" key="8">
    <source>
        <dbReference type="SAM" id="MobiDB-lite"/>
    </source>
</evidence>
<feature type="compositionally biased region" description="Low complexity" evidence="8">
    <location>
        <begin position="73"/>
        <end position="91"/>
    </location>
</feature>
<dbReference type="PRINTS" id="PR00105">
    <property type="entry name" value="C5METTRFRASE"/>
</dbReference>
<feature type="active site" evidence="5">
    <location>
        <position position="188"/>
    </location>
</feature>
<evidence type="ECO:0000256" key="6">
    <source>
        <dbReference type="RuleBase" id="RU000416"/>
    </source>
</evidence>
<dbReference type="GO" id="GO:0003677">
    <property type="term" value="F:DNA binding"/>
    <property type="evidence" value="ECO:0007669"/>
    <property type="project" value="TreeGrafter"/>
</dbReference>
<evidence type="ECO:0000256" key="3">
    <source>
        <dbReference type="ARBA" id="ARBA00022691"/>
    </source>
</evidence>
<evidence type="ECO:0000313" key="10">
    <source>
        <dbReference type="Proteomes" id="UP000265614"/>
    </source>
</evidence>
<comment type="catalytic activity">
    <reaction evidence="7">
        <text>a 2'-deoxycytidine in DNA + S-adenosyl-L-methionine = a 5-methyl-2'-deoxycytidine in DNA + S-adenosyl-L-homocysteine + H(+)</text>
        <dbReference type="Rhea" id="RHEA:13681"/>
        <dbReference type="Rhea" id="RHEA-COMP:11369"/>
        <dbReference type="Rhea" id="RHEA-COMP:11370"/>
        <dbReference type="ChEBI" id="CHEBI:15378"/>
        <dbReference type="ChEBI" id="CHEBI:57856"/>
        <dbReference type="ChEBI" id="CHEBI:59789"/>
        <dbReference type="ChEBI" id="CHEBI:85452"/>
        <dbReference type="ChEBI" id="CHEBI:85454"/>
        <dbReference type="EC" id="2.1.1.37"/>
    </reaction>
</comment>
<gene>
    <name evidence="9" type="ORF">D5H78_18775</name>
</gene>
<keyword evidence="4" id="KW-0680">Restriction system</keyword>
<keyword evidence="3 5" id="KW-0949">S-adenosyl-L-methionine</keyword>
<comment type="caution">
    <text evidence="9">The sequence shown here is derived from an EMBL/GenBank/DDBJ whole genome shotgun (WGS) entry which is preliminary data.</text>
</comment>
<dbReference type="GO" id="GO:0044027">
    <property type="term" value="P:negative regulation of gene expression via chromosomal CpG island methylation"/>
    <property type="evidence" value="ECO:0007669"/>
    <property type="project" value="TreeGrafter"/>
</dbReference>